<protein>
    <submittedName>
        <fullName evidence="1">Uncharacterized protein</fullName>
    </submittedName>
</protein>
<evidence type="ECO:0000313" key="1">
    <source>
        <dbReference type="EMBL" id="MFA9189791.1"/>
    </source>
</evidence>
<gene>
    <name evidence="1" type="ORF">AAGV28_00280</name>
</gene>
<name>A0ABV4T951_9FLAO</name>
<comment type="caution">
    <text evidence="1">The sequence shown here is derived from an EMBL/GenBank/DDBJ whole genome shotgun (WGS) entry which is preliminary data.</text>
</comment>
<keyword evidence="2" id="KW-1185">Reference proteome</keyword>
<evidence type="ECO:0000313" key="2">
    <source>
        <dbReference type="Proteomes" id="UP001574169"/>
    </source>
</evidence>
<dbReference type="Proteomes" id="UP001574169">
    <property type="component" value="Unassembled WGS sequence"/>
</dbReference>
<proteinExistence type="predicted"/>
<dbReference type="EMBL" id="JBCFQL010000001">
    <property type="protein sequence ID" value="MFA9189791.1"/>
    <property type="molecule type" value="Genomic_DNA"/>
</dbReference>
<accession>A0ABV4T951</accession>
<dbReference type="RefSeq" id="WP_373404849.1">
    <property type="nucleotide sequence ID" value="NZ_JBCFQL010000001.1"/>
</dbReference>
<sequence>MPINFFSAPCNNQVGNCQTQSIQCNLPFSDDRFGISDANANIRIPAIVLVGNENQWDFTIENPKGIEVKYKAIDFCVDIFRTGTYDVNDDNSNINEFSSDNVNTIDRGIIKRCEGFLYKDDEWILFFEIKNRPKRDWLIDARRKFEETILSFKEHHPDLSDIIIEPIVSNKSFFRTHQSEMVQKKILKDKIGVELKIQTSFTID</sequence>
<reference evidence="1 2" key="1">
    <citation type="submission" date="2024-04" db="EMBL/GenBank/DDBJ databases">
        <title>New Clade of Flavobacterium.</title>
        <authorList>
            <person name="Matos L."/>
            <person name="Proenca D.N."/>
            <person name="Fransisco R.M."/>
            <person name="Chung A.P."/>
            <person name="Maccario L."/>
            <person name="Sorensen S.J."/>
            <person name="Morais P.V."/>
        </authorList>
    </citation>
    <scope>NUCLEOTIDE SEQUENCE [LARGE SCALE GENOMIC DNA]</scope>
    <source>
        <strain evidence="1 2">FZUC8N2.13</strain>
    </source>
</reference>
<organism evidence="1 2">
    <name type="scientific">Flavobacterium zubiriense</name>
    <dbReference type="NCBI Taxonomy" id="3138075"/>
    <lineage>
        <taxon>Bacteria</taxon>
        <taxon>Pseudomonadati</taxon>
        <taxon>Bacteroidota</taxon>
        <taxon>Flavobacteriia</taxon>
        <taxon>Flavobacteriales</taxon>
        <taxon>Flavobacteriaceae</taxon>
        <taxon>Flavobacterium</taxon>
    </lineage>
</organism>